<keyword evidence="16" id="KW-0594">Phospholipid biosynthesis</keyword>
<evidence type="ECO:0000256" key="18">
    <source>
        <dbReference type="RuleBase" id="RU003938"/>
    </source>
</evidence>
<comment type="caution">
    <text evidence="20">The sequence shown here is derived from an EMBL/GenBank/DDBJ whole genome shotgun (WGS) entry which is preliminary data.</text>
</comment>
<feature type="transmembrane region" description="Helical" evidence="19">
    <location>
        <begin position="137"/>
        <end position="157"/>
    </location>
</feature>
<evidence type="ECO:0000256" key="11">
    <source>
        <dbReference type="ARBA" id="ARBA00022692"/>
    </source>
</evidence>
<dbReference type="GO" id="GO:0005886">
    <property type="term" value="C:plasma membrane"/>
    <property type="evidence" value="ECO:0007669"/>
    <property type="project" value="UniProtKB-SubCell"/>
</dbReference>
<evidence type="ECO:0000256" key="3">
    <source>
        <dbReference type="ARBA" id="ARBA00005119"/>
    </source>
</evidence>
<feature type="transmembrane region" description="Helical" evidence="19">
    <location>
        <begin position="20"/>
        <end position="48"/>
    </location>
</feature>
<gene>
    <name evidence="20" type="primary">cdsA</name>
    <name evidence="20" type="ORF">GCM10011614_07520</name>
</gene>
<evidence type="ECO:0000256" key="12">
    <source>
        <dbReference type="ARBA" id="ARBA00022695"/>
    </source>
</evidence>
<feature type="transmembrane region" description="Helical" evidence="19">
    <location>
        <begin position="95"/>
        <end position="116"/>
    </location>
</feature>
<evidence type="ECO:0000256" key="9">
    <source>
        <dbReference type="ARBA" id="ARBA00022516"/>
    </source>
</evidence>
<name>A0A918UD87_9SPHN</name>
<keyword evidence="11 18" id="KW-0812">Transmembrane</keyword>
<keyword evidence="14" id="KW-0443">Lipid metabolism</keyword>
<comment type="pathway">
    <text evidence="3 18">Phospholipid metabolism; CDP-diacylglycerol biosynthesis; CDP-diacylglycerol from sn-glycerol 3-phosphate: step 3/3.</text>
</comment>
<comment type="subcellular location">
    <subcellularLocation>
        <location evidence="2">Cell membrane</location>
        <topology evidence="2">Multi-pass membrane protein</topology>
    </subcellularLocation>
</comment>
<feature type="transmembrane region" description="Helical" evidence="19">
    <location>
        <begin position="169"/>
        <end position="192"/>
    </location>
</feature>
<evidence type="ECO:0000256" key="17">
    <source>
        <dbReference type="ARBA" id="ARBA00023264"/>
    </source>
</evidence>
<keyword evidence="15 19" id="KW-0472">Membrane</keyword>
<dbReference type="Pfam" id="PF01148">
    <property type="entry name" value="CTP_transf_1"/>
    <property type="match status" value="1"/>
</dbReference>
<evidence type="ECO:0000256" key="14">
    <source>
        <dbReference type="ARBA" id="ARBA00023098"/>
    </source>
</evidence>
<evidence type="ECO:0000256" key="16">
    <source>
        <dbReference type="ARBA" id="ARBA00023209"/>
    </source>
</evidence>
<dbReference type="Proteomes" id="UP000648075">
    <property type="component" value="Unassembled WGS sequence"/>
</dbReference>
<reference evidence="20" key="2">
    <citation type="submission" date="2020-09" db="EMBL/GenBank/DDBJ databases">
        <authorList>
            <person name="Sun Q."/>
            <person name="Kim S."/>
        </authorList>
    </citation>
    <scope>NUCLEOTIDE SEQUENCE</scope>
    <source>
        <strain evidence="20">KCTC 32255</strain>
    </source>
</reference>
<keyword evidence="17" id="KW-1208">Phospholipid metabolism</keyword>
<protein>
    <recommendedName>
        <fullName evidence="7 18">Phosphatidate cytidylyltransferase</fullName>
        <ecNumber evidence="6 18">2.7.7.41</ecNumber>
    </recommendedName>
</protein>
<evidence type="ECO:0000313" key="21">
    <source>
        <dbReference type="Proteomes" id="UP000648075"/>
    </source>
</evidence>
<dbReference type="AlphaFoldDB" id="A0A918UD87"/>
<feature type="transmembrane region" description="Helical" evidence="19">
    <location>
        <begin position="212"/>
        <end position="233"/>
    </location>
</feature>
<dbReference type="PROSITE" id="PS01315">
    <property type="entry name" value="CDS"/>
    <property type="match status" value="1"/>
</dbReference>
<evidence type="ECO:0000256" key="10">
    <source>
        <dbReference type="ARBA" id="ARBA00022679"/>
    </source>
</evidence>
<keyword evidence="13 19" id="KW-1133">Transmembrane helix</keyword>
<keyword evidence="9" id="KW-0444">Lipid biosynthesis</keyword>
<dbReference type="PANTHER" id="PTHR46382">
    <property type="entry name" value="PHOSPHATIDATE CYTIDYLYLTRANSFERASE"/>
    <property type="match status" value="1"/>
</dbReference>
<dbReference type="InterPro" id="IPR000374">
    <property type="entry name" value="PC_trans"/>
</dbReference>
<reference evidence="20" key="1">
    <citation type="journal article" date="2014" name="Int. J. Syst. Evol. Microbiol.">
        <title>Complete genome sequence of Corynebacterium casei LMG S-19264T (=DSM 44701T), isolated from a smear-ripened cheese.</title>
        <authorList>
            <consortium name="US DOE Joint Genome Institute (JGI-PGF)"/>
            <person name="Walter F."/>
            <person name="Albersmeier A."/>
            <person name="Kalinowski J."/>
            <person name="Ruckert C."/>
        </authorList>
    </citation>
    <scope>NUCLEOTIDE SEQUENCE</scope>
    <source>
        <strain evidence="20">KCTC 32255</strain>
    </source>
</reference>
<dbReference type="EMBL" id="BMZA01000002">
    <property type="protein sequence ID" value="GGY95316.1"/>
    <property type="molecule type" value="Genomic_DNA"/>
</dbReference>
<keyword evidence="8" id="KW-1003">Cell membrane</keyword>
<feature type="transmembrane region" description="Helical" evidence="19">
    <location>
        <begin position="69"/>
        <end position="89"/>
    </location>
</feature>
<keyword evidence="21" id="KW-1185">Reference proteome</keyword>
<dbReference type="GO" id="GO:0004605">
    <property type="term" value="F:phosphatidate cytidylyltransferase activity"/>
    <property type="evidence" value="ECO:0007669"/>
    <property type="project" value="UniProtKB-EC"/>
</dbReference>
<comment type="catalytic activity">
    <reaction evidence="1 18">
        <text>a 1,2-diacyl-sn-glycero-3-phosphate + CTP + H(+) = a CDP-1,2-diacyl-sn-glycerol + diphosphate</text>
        <dbReference type="Rhea" id="RHEA:16229"/>
        <dbReference type="ChEBI" id="CHEBI:15378"/>
        <dbReference type="ChEBI" id="CHEBI:33019"/>
        <dbReference type="ChEBI" id="CHEBI:37563"/>
        <dbReference type="ChEBI" id="CHEBI:58332"/>
        <dbReference type="ChEBI" id="CHEBI:58608"/>
        <dbReference type="EC" id="2.7.7.41"/>
    </reaction>
</comment>
<proteinExistence type="inferred from homology"/>
<organism evidence="20 21">
    <name type="scientific">Novosphingobium colocasiae</name>
    <dbReference type="NCBI Taxonomy" id="1256513"/>
    <lineage>
        <taxon>Bacteria</taxon>
        <taxon>Pseudomonadati</taxon>
        <taxon>Pseudomonadota</taxon>
        <taxon>Alphaproteobacteria</taxon>
        <taxon>Sphingomonadales</taxon>
        <taxon>Sphingomonadaceae</taxon>
        <taxon>Novosphingobium</taxon>
    </lineage>
</organism>
<accession>A0A918UD87</accession>
<evidence type="ECO:0000256" key="13">
    <source>
        <dbReference type="ARBA" id="ARBA00022989"/>
    </source>
</evidence>
<sequence>MADAEAPAPKRSDLGPRTASAVVMIAVAGTALWLGSMVWTLFVALVSAGVMWEWIRIARAGTPHPVARGLWNAGGIVYVGIAGLTLVELRGADGGLHLVLTVVGAVIATDIGAYFAGRTFGGPKIAPRISPSKTWSGLLGGMTAASAVLAGLTLYAARVPGLAGIERMAWIPALYGALLAVVAQVGDFFESWMKRRAGVKDSSRLIPGHGGLFDRVDGLLSVCFVLGLFYIALKAQGYT</sequence>
<dbReference type="GO" id="GO:0016024">
    <property type="term" value="P:CDP-diacylglycerol biosynthetic process"/>
    <property type="evidence" value="ECO:0007669"/>
    <property type="project" value="TreeGrafter"/>
</dbReference>
<evidence type="ECO:0000256" key="2">
    <source>
        <dbReference type="ARBA" id="ARBA00004651"/>
    </source>
</evidence>
<dbReference type="EC" id="2.7.7.41" evidence="6 18"/>
<dbReference type="RefSeq" id="WP_189619797.1">
    <property type="nucleotide sequence ID" value="NZ_BMZA01000002.1"/>
</dbReference>
<comment type="pathway">
    <text evidence="4">Lipid metabolism.</text>
</comment>
<evidence type="ECO:0000256" key="15">
    <source>
        <dbReference type="ARBA" id="ARBA00023136"/>
    </source>
</evidence>
<evidence type="ECO:0000256" key="6">
    <source>
        <dbReference type="ARBA" id="ARBA00012487"/>
    </source>
</evidence>
<evidence type="ECO:0000256" key="5">
    <source>
        <dbReference type="ARBA" id="ARBA00010185"/>
    </source>
</evidence>
<comment type="similarity">
    <text evidence="5 18">Belongs to the CDS family.</text>
</comment>
<keyword evidence="12 18" id="KW-0548">Nucleotidyltransferase</keyword>
<evidence type="ECO:0000256" key="8">
    <source>
        <dbReference type="ARBA" id="ARBA00022475"/>
    </source>
</evidence>
<evidence type="ECO:0000256" key="7">
    <source>
        <dbReference type="ARBA" id="ARBA00019373"/>
    </source>
</evidence>
<evidence type="ECO:0000256" key="1">
    <source>
        <dbReference type="ARBA" id="ARBA00001698"/>
    </source>
</evidence>
<dbReference type="PANTHER" id="PTHR46382:SF1">
    <property type="entry name" value="PHOSPHATIDATE CYTIDYLYLTRANSFERASE"/>
    <property type="match status" value="1"/>
</dbReference>
<evidence type="ECO:0000256" key="19">
    <source>
        <dbReference type="SAM" id="Phobius"/>
    </source>
</evidence>
<evidence type="ECO:0000313" key="20">
    <source>
        <dbReference type="EMBL" id="GGY95316.1"/>
    </source>
</evidence>
<evidence type="ECO:0000256" key="4">
    <source>
        <dbReference type="ARBA" id="ARBA00005189"/>
    </source>
</evidence>
<keyword evidence="10 18" id="KW-0808">Transferase</keyword>